<protein>
    <recommendedName>
        <fullName evidence="10">Cas1p 10 TM acyl transferase domain-containing protein</fullName>
    </recommendedName>
</protein>
<evidence type="ECO:0000256" key="6">
    <source>
        <dbReference type="ARBA" id="ARBA00023136"/>
    </source>
</evidence>
<feature type="transmembrane region" description="Helical" evidence="9">
    <location>
        <begin position="610"/>
        <end position="630"/>
    </location>
</feature>
<gene>
    <name evidence="11" type="ORF">EHS24_001053</name>
</gene>
<feature type="transmembrane region" description="Helical" evidence="9">
    <location>
        <begin position="459"/>
        <end position="480"/>
    </location>
</feature>
<evidence type="ECO:0000256" key="3">
    <source>
        <dbReference type="ARBA" id="ARBA00022679"/>
    </source>
</evidence>
<keyword evidence="6 9" id="KW-0472">Membrane</keyword>
<dbReference type="OrthoDB" id="1932925at2759"/>
<dbReference type="GO" id="GO:0016020">
    <property type="term" value="C:membrane"/>
    <property type="evidence" value="ECO:0007669"/>
    <property type="project" value="UniProtKB-SubCell"/>
</dbReference>
<evidence type="ECO:0000256" key="7">
    <source>
        <dbReference type="ARBA" id="ARBA00023180"/>
    </source>
</evidence>
<evidence type="ECO:0000256" key="1">
    <source>
        <dbReference type="ARBA" id="ARBA00004141"/>
    </source>
</evidence>
<evidence type="ECO:0000313" key="11">
    <source>
        <dbReference type="EMBL" id="RSH88508.1"/>
    </source>
</evidence>
<evidence type="ECO:0000256" key="2">
    <source>
        <dbReference type="ARBA" id="ARBA00010666"/>
    </source>
</evidence>
<dbReference type="PANTHER" id="PTHR13533:SF1">
    <property type="entry name" value="N-ACETYLNEURAMINATE 9-O-ACETYLTRANSFERASE"/>
    <property type="match status" value="1"/>
</dbReference>
<dbReference type="GO" id="GO:0005794">
    <property type="term" value="C:Golgi apparatus"/>
    <property type="evidence" value="ECO:0007669"/>
    <property type="project" value="UniProtKB-ARBA"/>
</dbReference>
<evidence type="ECO:0000259" key="10">
    <source>
        <dbReference type="Pfam" id="PF07779"/>
    </source>
</evidence>
<dbReference type="AlphaFoldDB" id="A0A427YBP7"/>
<feature type="transmembrane region" description="Helical" evidence="9">
    <location>
        <begin position="650"/>
        <end position="672"/>
    </location>
</feature>
<feature type="transmembrane region" description="Helical" evidence="9">
    <location>
        <begin position="395"/>
        <end position="415"/>
    </location>
</feature>
<feature type="transmembrane region" description="Helical" evidence="9">
    <location>
        <begin position="577"/>
        <end position="598"/>
    </location>
</feature>
<dbReference type="Proteomes" id="UP000279236">
    <property type="component" value="Unassembled WGS sequence"/>
</dbReference>
<feature type="transmembrane region" description="Helical" evidence="9">
    <location>
        <begin position="500"/>
        <end position="519"/>
    </location>
</feature>
<comment type="similarity">
    <text evidence="2">Belongs to the PC-esterase family. CASD1 subfamily.</text>
</comment>
<dbReference type="GeneID" id="39585596"/>
<dbReference type="GO" id="GO:0005975">
    <property type="term" value="P:carbohydrate metabolic process"/>
    <property type="evidence" value="ECO:0007669"/>
    <property type="project" value="UniProtKB-ARBA"/>
</dbReference>
<feature type="transmembrane region" description="Helical" evidence="9">
    <location>
        <begin position="684"/>
        <end position="706"/>
    </location>
</feature>
<feature type="transmembrane region" description="Helical" evidence="9">
    <location>
        <begin position="23"/>
        <end position="41"/>
    </location>
</feature>
<feature type="region of interest" description="Disordered" evidence="8">
    <location>
        <begin position="817"/>
        <end position="889"/>
    </location>
</feature>
<feature type="transmembrane region" description="Helical" evidence="9">
    <location>
        <begin position="526"/>
        <end position="544"/>
    </location>
</feature>
<feature type="compositionally biased region" description="Low complexity" evidence="8">
    <location>
        <begin position="822"/>
        <end position="839"/>
    </location>
</feature>
<name>A0A427YBP7_9TREE</name>
<dbReference type="PANTHER" id="PTHR13533">
    <property type="entry name" value="N-ACETYLNEURAMINATE 9-O-ACETYLTRANSFERASE"/>
    <property type="match status" value="1"/>
</dbReference>
<dbReference type="EMBL" id="RSCE01000001">
    <property type="protein sequence ID" value="RSH88508.1"/>
    <property type="molecule type" value="Genomic_DNA"/>
</dbReference>
<keyword evidence="5 9" id="KW-1133">Transmembrane helix</keyword>
<feature type="domain" description="Cas1p 10 TM acyl transferase" evidence="10">
    <location>
        <begin position="379"/>
        <end position="820"/>
    </location>
</feature>
<reference evidence="11 12" key="1">
    <citation type="submission" date="2018-11" db="EMBL/GenBank/DDBJ databases">
        <title>Genome sequence of Apiotrichum porosum DSM 27194.</title>
        <authorList>
            <person name="Aliyu H."/>
            <person name="Gorte O."/>
            <person name="Ochsenreither K."/>
        </authorList>
    </citation>
    <scope>NUCLEOTIDE SEQUENCE [LARGE SCALE GENOMIC DNA]</scope>
    <source>
        <strain evidence="11 12">DSM 27194</strain>
    </source>
</reference>
<evidence type="ECO:0000256" key="8">
    <source>
        <dbReference type="SAM" id="MobiDB-lite"/>
    </source>
</evidence>
<organism evidence="11 12">
    <name type="scientific">Apiotrichum porosum</name>
    <dbReference type="NCBI Taxonomy" id="105984"/>
    <lineage>
        <taxon>Eukaryota</taxon>
        <taxon>Fungi</taxon>
        <taxon>Dikarya</taxon>
        <taxon>Basidiomycota</taxon>
        <taxon>Agaricomycotina</taxon>
        <taxon>Tremellomycetes</taxon>
        <taxon>Trichosporonales</taxon>
        <taxon>Trichosporonaceae</taxon>
        <taxon>Apiotrichum</taxon>
    </lineage>
</organism>
<keyword evidence="3" id="KW-0808">Transferase</keyword>
<dbReference type="RefSeq" id="XP_028480716.1">
    <property type="nucleotide sequence ID" value="XM_028616859.1"/>
</dbReference>
<keyword evidence="4 9" id="KW-0812">Transmembrane</keyword>
<evidence type="ECO:0000256" key="4">
    <source>
        <dbReference type="ARBA" id="ARBA00022692"/>
    </source>
</evidence>
<accession>A0A427YBP7</accession>
<dbReference type="GO" id="GO:0016740">
    <property type="term" value="F:transferase activity"/>
    <property type="evidence" value="ECO:0007669"/>
    <property type="project" value="UniProtKB-KW"/>
</dbReference>
<evidence type="ECO:0000256" key="5">
    <source>
        <dbReference type="ARBA" id="ARBA00022989"/>
    </source>
</evidence>
<keyword evidence="7" id="KW-0325">Glycoprotein</keyword>
<comment type="subcellular location">
    <subcellularLocation>
        <location evidence="1">Membrane</location>
        <topology evidence="1">Multi-pass membrane protein</topology>
    </subcellularLocation>
</comment>
<feature type="transmembrane region" description="Helical" evidence="9">
    <location>
        <begin position="718"/>
        <end position="736"/>
    </location>
</feature>
<dbReference type="InterPro" id="IPR012419">
    <property type="entry name" value="Cas1_AcylTrans_dom"/>
</dbReference>
<keyword evidence="12" id="KW-1185">Reference proteome</keyword>
<feature type="transmembrane region" description="Helical" evidence="9">
    <location>
        <begin position="427"/>
        <end position="447"/>
    </location>
</feature>
<comment type="caution">
    <text evidence="11">The sequence shown here is derived from an EMBL/GenBank/DDBJ whole genome shotgun (WGS) entry which is preliminary data.</text>
</comment>
<dbReference type="Pfam" id="PF07779">
    <property type="entry name" value="Cas1_AcylT"/>
    <property type="match status" value="1"/>
</dbReference>
<evidence type="ECO:0000313" key="12">
    <source>
        <dbReference type="Proteomes" id="UP000279236"/>
    </source>
</evidence>
<evidence type="ECO:0000256" key="9">
    <source>
        <dbReference type="SAM" id="Phobius"/>
    </source>
</evidence>
<sequence length="950" mass="105096">MPGGAQPARERASAASGRLNPIWYQYACATLVAAVVLGNLLRWSFLDYADPYGCGALMETGKWLDPGTWKNWQPEGCYQAALKGDALGTCLTTSTQNTPTTGTAGPRDRRAIFVGDSNVRLLYFATVRTIDGKTYGKNWEVDAPKHTDRQATVTTKSGERLTLDFWWDPFLNSTQTQDFITRPGVDPASLLVIGTGLWYLRQPSSGGMGAWTSIISSTFNTLRSTQGIPASPLIAPWDDMSVTHDNLMPGLFPDGTGADAANRTAARLAKQQTQTSVTRDFKIADAIIVLPIPNPVEDKLSEERAETIMHDDVDAMNADLLARLSHPSPPPILIPKIFNELLVDDETDDGLHWSDKIMNKQAELLLGWRCNDAVRKQGQEGTCCRRYNAVRPLQALTLLFLGLWAPVTAYFGALLPPGSGLQKVIPSGKAAAGLSTFGLAMSYLYLADRTTIFQKEQKDYDVVVFGGLTIAALIAGLATIKNRGKDLGFLNRDITDEWKGWMQIAILIYHFFGASKISGIYNPIRVLVAAYLFMTGYGHFFFYYKKADFGFQRVASVLVRINLLSVVLPYTMNTDYVFYYFAPLVSWWYVIIYVTMFVGHKYNDRPVFLISKLLGAATLVSVFMYQTWMMEGIFKVLYAVFRIQWSAKEWSFRVSLDLYIVWIGMFAAYAYIKAKEVNLTERPWFSAARNGSVVASVLAMTWYFWFELSRENKFVYNRYHAAVSWVPIIAFIVLRNATPIMRSSTSRIFCFIGQISLETFILQFHGWLAADTKAILLVIPATSWRPVNLVISSIAFVWLSYKVSGATGDITEWAVGKKKKPAGSLPAPATAPGPSTSASEGQNGGAESIPLMERDANGETKPAGSGDDEALAGAAAGEDTPTREANGIWPNFTSATAASGRTVEGYAQERRWKDQTIVSVLSNLGTLAEEHTSVKLALVLVVLWVANWLY</sequence>
<proteinExistence type="inferred from homology"/>